<accession>A0AAV9IM02</accession>
<evidence type="ECO:0000313" key="3">
    <source>
        <dbReference type="Proteomes" id="UP001300502"/>
    </source>
</evidence>
<gene>
    <name evidence="2" type="ORF">GAYE_SCF56G6393</name>
</gene>
<feature type="compositionally biased region" description="Polar residues" evidence="1">
    <location>
        <begin position="59"/>
        <end position="74"/>
    </location>
</feature>
<evidence type="ECO:0000256" key="1">
    <source>
        <dbReference type="SAM" id="MobiDB-lite"/>
    </source>
</evidence>
<feature type="compositionally biased region" description="Basic and acidic residues" evidence="1">
    <location>
        <begin position="75"/>
        <end position="86"/>
    </location>
</feature>
<dbReference type="Gene3D" id="1.20.5.170">
    <property type="match status" value="1"/>
</dbReference>
<reference evidence="2 3" key="1">
    <citation type="submission" date="2022-07" db="EMBL/GenBank/DDBJ databases">
        <title>Genome-wide signatures of adaptation to extreme environments.</title>
        <authorList>
            <person name="Cho C.H."/>
            <person name="Yoon H.S."/>
        </authorList>
    </citation>
    <scope>NUCLEOTIDE SEQUENCE [LARGE SCALE GENOMIC DNA]</scope>
    <source>
        <strain evidence="2 3">108.79 E11</strain>
    </source>
</reference>
<evidence type="ECO:0008006" key="4">
    <source>
        <dbReference type="Google" id="ProtNLM"/>
    </source>
</evidence>
<dbReference type="EMBL" id="JANCYU010000064">
    <property type="protein sequence ID" value="KAK4528450.1"/>
    <property type="molecule type" value="Genomic_DNA"/>
</dbReference>
<proteinExistence type="predicted"/>
<name>A0AAV9IM02_9RHOD</name>
<dbReference type="Proteomes" id="UP001300502">
    <property type="component" value="Unassembled WGS sequence"/>
</dbReference>
<protein>
    <recommendedName>
        <fullName evidence="4">BZIP domain-containing protein</fullName>
    </recommendedName>
</protein>
<keyword evidence="3" id="KW-1185">Reference proteome</keyword>
<feature type="region of interest" description="Disordered" evidence="1">
    <location>
        <begin position="59"/>
        <end position="86"/>
    </location>
</feature>
<organism evidence="2 3">
    <name type="scientific">Galdieria yellowstonensis</name>
    <dbReference type="NCBI Taxonomy" id="3028027"/>
    <lineage>
        <taxon>Eukaryota</taxon>
        <taxon>Rhodophyta</taxon>
        <taxon>Bangiophyceae</taxon>
        <taxon>Galdieriales</taxon>
        <taxon>Galdieriaceae</taxon>
        <taxon>Galdieria</taxon>
    </lineage>
</organism>
<dbReference type="CDD" id="cd14686">
    <property type="entry name" value="bZIP"/>
    <property type="match status" value="1"/>
</dbReference>
<comment type="caution">
    <text evidence="2">The sequence shown here is derived from an EMBL/GenBank/DDBJ whole genome shotgun (WGS) entry which is preliminary data.</text>
</comment>
<dbReference type="AlphaFoldDB" id="A0AAV9IM02"/>
<evidence type="ECO:0000313" key="2">
    <source>
        <dbReference type="EMBL" id="KAK4528450.1"/>
    </source>
</evidence>
<sequence length="223" mass="25550">MRHKSLYVDSFHALNKPRNTGVGIQESRPTIHKEITGGTEQLSGWHQQQHVGNITSAVPMNKSNSSPKTYQTDETQQKIEKRRERSRRLAREFRARRKEEILYYRSTIAGLTQKVRELVIENKELRYMVEQLGGCLRQPTSGLLDSDPREDIVSPMEKQEVVQVFVSNVSPCTSGGQQIFSNFVSVERTTEQEKVPWTLPPLFQSPPLQQPTTLLHRPSVDLV</sequence>